<organism evidence="2 3">
    <name type="scientific">Hevea brasiliensis</name>
    <name type="common">Para rubber tree</name>
    <name type="synonym">Siphonia brasiliensis</name>
    <dbReference type="NCBI Taxonomy" id="3981"/>
    <lineage>
        <taxon>Eukaryota</taxon>
        <taxon>Viridiplantae</taxon>
        <taxon>Streptophyta</taxon>
        <taxon>Embryophyta</taxon>
        <taxon>Tracheophyta</taxon>
        <taxon>Spermatophyta</taxon>
        <taxon>Magnoliopsida</taxon>
        <taxon>eudicotyledons</taxon>
        <taxon>Gunneridae</taxon>
        <taxon>Pentapetalae</taxon>
        <taxon>rosids</taxon>
        <taxon>fabids</taxon>
        <taxon>Malpighiales</taxon>
        <taxon>Euphorbiaceae</taxon>
        <taxon>Crotonoideae</taxon>
        <taxon>Micrandreae</taxon>
        <taxon>Hevea</taxon>
    </lineage>
</organism>
<sequence length="130" mass="14783">MKNELRVHKWKLPKLGKLKCNVDATCFASVGCLGFRVVICDDEGCFVFALSGYYQGVLSSKMAEAMGLHVVLQWLLEDYSSNVEIEFDLLEVVHAMNSFDEGLIEFGVVIKDCQYFLARGQGFSLFWIRR</sequence>
<dbReference type="InterPro" id="IPR036397">
    <property type="entry name" value="RNaseH_sf"/>
</dbReference>
<keyword evidence="3" id="KW-1185">Reference proteome</keyword>
<name>A0ABQ9N3N6_HEVBR</name>
<protein>
    <recommendedName>
        <fullName evidence="1">RNase H type-1 domain-containing protein</fullName>
    </recommendedName>
</protein>
<accession>A0ABQ9N3N6</accession>
<gene>
    <name evidence="2" type="ORF">P3X46_002658</name>
</gene>
<dbReference type="InterPro" id="IPR012337">
    <property type="entry name" value="RNaseH-like_sf"/>
</dbReference>
<dbReference type="EMBL" id="JARPOI010000002">
    <property type="protein sequence ID" value="KAJ9187171.1"/>
    <property type="molecule type" value="Genomic_DNA"/>
</dbReference>
<dbReference type="Proteomes" id="UP001174677">
    <property type="component" value="Chromosome 2"/>
</dbReference>
<feature type="domain" description="RNase H type-1" evidence="1">
    <location>
        <begin position="21"/>
        <end position="130"/>
    </location>
</feature>
<dbReference type="Gene3D" id="3.30.420.10">
    <property type="entry name" value="Ribonuclease H-like superfamily/Ribonuclease H"/>
    <property type="match status" value="1"/>
</dbReference>
<reference evidence="2" key="1">
    <citation type="journal article" date="2023" name="Plant Biotechnol. J.">
        <title>Chromosome-level wild Hevea brasiliensis genome provides new tools for genomic-assisted breeding and valuable loci to elevate rubber yield.</title>
        <authorList>
            <person name="Cheng H."/>
            <person name="Song X."/>
            <person name="Hu Y."/>
            <person name="Wu T."/>
            <person name="Yang Q."/>
            <person name="An Z."/>
            <person name="Feng S."/>
            <person name="Deng Z."/>
            <person name="Wu W."/>
            <person name="Zeng X."/>
            <person name="Tu M."/>
            <person name="Wang X."/>
            <person name="Huang H."/>
        </authorList>
    </citation>
    <scope>NUCLEOTIDE SEQUENCE</scope>
    <source>
        <strain evidence="2">MT/VB/25A 57/8</strain>
    </source>
</reference>
<evidence type="ECO:0000313" key="3">
    <source>
        <dbReference type="Proteomes" id="UP001174677"/>
    </source>
</evidence>
<dbReference type="InterPro" id="IPR002156">
    <property type="entry name" value="RNaseH_domain"/>
</dbReference>
<dbReference type="InterPro" id="IPR052929">
    <property type="entry name" value="RNase_H-like_EbsB-rel"/>
</dbReference>
<evidence type="ECO:0000313" key="2">
    <source>
        <dbReference type="EMBL" id="KAJ9187171.1"/>
    </source>
</evidence>
<proteinExistence type="predicted"/>
<evidence type="ECO:0000259" key="1">
    <source>
        <dbReference type="Pfam" id="PF13456"/>
    </source>
</evidence>
<dbReference type="PANTHER" id="PTHR47074:SF11">
    <property type="entry name" value="REVERSE TRANSCRIPTASE-LIKE PROTEIN"/>
    <property type="match status" value="1"/>
</dbReference>
<dbReference type="CDD" id="cd06222">
    <property type="entry name" value="RNase_H_like"/>
    <property type="match status" value="1"/>
</dbReference>
<dbReference type="SUPFAM" id="SSF53098">
    <property type="entry name" value="Ribonuclease H-like"/>
    <property type="match status" value="1"/>
</dbReference>
<dbReference type="InterPro" id="IPR044730">
    <property type="entry name" value="RNase_H-like_dom_plant"/>
</dbReference>
<dbReference type="PANTHER" id="PTHR47074">
    <property type="entry name" value="BNAC02G40300D PROTEIN"/>
    <property type="match status" value="1"/>
</dbReference>
<dbReference type="Pfam" id="PF13456">
    <property type="entry name" value="RVT_3"/>
    <property type="match status" value="1"/>
</dbReference>
<comment type="caution">
    <text evidence="2">The sequence shown here is derived from an EMBL/GenBank/DDBJ whole genome shotgun (WGS) entry which is preliminary data.</text>
</comment>